<dbReference type="InterPro" id="IPR005330">
    <property type="entry name" value="MHYT_dom"/>
</dbReference>
<evidence type="ECO:0000259" key="20">
    <source>
        <dbReference type="PROSITE" id="PS50924"/>
    </source>
</evidence>
<dbReference type="CDD" id="cd16922">
    <property type="entry name" value="HATPase_EvgS-ArcB-TorS-like"/>
    <property type="match status" value="1"/>
</dbReference>
<dbReference type="RefSeq" id="WP_290282001.1">
    <property type="nucleotide sequence ID" value="NZ_JAUFQI010000001.1"/>
</dbReference>
<feature type="modified residue" description="Phosphohistidine" evidence="12">
    <location>
        <position position="967"/>
    </location>
</feature>
<feature type="domain" description="Histidine kinase" evidence="15">
    <location>
        <begin position="535"/>
        <end position="752"/>
    </location>
</feature>
<dbReference type="EMBL" id="JBHRYN010000013">
    <property type="protein sequence ID" value="MFC3702548.1"/>
    <property type="molecule type" value="Genomic_DNA"/>
</dbReference>
<feature type="transmembrane region" description="Helical" evidence="14">
    <location>
        <begin position="152"/>
        <end position="178"/>
    </location>
</feature>
<dbReference type="SUPFAM" id="SSF55785">
    <property type="entry name" value="PYP-like sensor domain (PAS domain)"/>
    <property type="match status" value="2"/>
</dbReference>
<dbReference type="InterPro" id="IPR013767">
    <property type="entry name" value="PAS_fold"/>
</dbReference>
<reference evidence="22" key="1">
    <citation type="journal article" date="2019" name="Int. J. Syst. Evol. Microbiol.">
        <title>The Global Catalogue of Microorganisms (GCM) 10K type strain sequencing project: providing services to taxonomists for standard genome sequencing and annotation.</title>
        <authorList>
            <consortium name="The Broad Institute Genomics Platform"/>
            <consortium name="The Broad Institute Genome Sequencing Center for Infectious Disease"/>
            <person name="Wu L."/>
            <person name="Ma J."/>
        </authorList>
    </citation>
    <scope>NUCLEOTIDE SEQUENCE [LARGE SCALE GENOMIC DNA]</scope>
    <source>
        <strain evidence="22">CECT 8288</strain>
    </source>
</reference>
<keyword evidence="10" id="KW-0902">Two-component regulatory system</keyword>
<keyword evidence="5 13" id="KW-0597">Phosphoprotein</keyword>
<feature type="domain" description="PAS" evidence="17">
    <location>
        <begin position="389"/>
        <end position="450"/>
    </location>
</feature>
<dbReference type="PANTHER" id="PTHR45339">
    <property type="entry name" value="HYBRID SIGNAL TRANSDUCTION HISTIDINE KINASE J"/>
    <property type="match status" value="1"/>
</dbReference>
<dbReference type="CDD" id="cd00082">
    <property type="entry name" value="HisKA"/>
    <property type="match status" value="1"/>
</dbReference>
<evidence type="ECO:0000256" key="10">
    <source>
        <dbReference type="ARBA" id="ARBA00023012"/>
    </source>
</evidence>
<dbReference type="InterPro" id="IPR013655">
    <property type="entry name" value="PAS_fold_3"/>
</dbReference>
<name>A0ABV7WTB4_9GAMM</name>
<evidence type="ECO:0000256" key="4">
    <source>
        <dbReference type="ARBA" id="ARBA00022475"/>
    </source>
</evidence>
<dbReference type="Pfam" id="PF00512">
    <property type="entry name" value="HisKA"/>
    <property type="match status" value="1"/>
</dbReference>
<evidence type="ECO:0000256" key="8">
    <source>
        <dbReference type="ARBA" id="ARBA00022840"/>
    </source>
</evidence>
<dbReference type="CDD" id="cd17546">
    <property type="entry name" value="REC_hyHK_CKI1_RcsC-like"/>
    <property type="match status" value="1"/>
</dbReference>
<feature type="transmembrane region" description="Helical" evidence="14">
    <location>
        <begin position="190"/>
        <end position="211"/>
    </location>
</feature>
<dbReference type="InterPro" id="IPR000700">
    <property type="entry name" value="PAS-assoc_C"/>
</dbReference>
<evidence type="ECO:0000256" key="6">
    <source>
        <dbReference type="ARBA" id="ARBA00022692"/>
    </source>
</evidence>
<dbReference type="Pfam" id="PF00989">
    <property type="entry name" value="PAS"/>
    <property type="match status" value="1"/>
</dbReference>
<feature type="transmembrane region" description="Helical" evidence="14">
    <location>
        <begin position="24"/>
        <end position="45"/>
    </location>
</feature>
<feature type="transmembrane region" description="Helical" evidence="14">
    <location>
        <begin position="231"/>
        <end position="257"/>
    </location>
</feature>
<dbReference type="SMART" id="SM00448">
    <property type="entry name" value="REC"/>
    <property type="match status" value="1"/>
</dbReference>
<dbReference type="InterPro" id="IPR003661">
    <property type="entry name" value="HisK_dim/P_dom"/>
</dbReference>
<dbReference type="Proteomes" id="UP001595710">
    <property type="component" value="Unassembled WGS sequence"/>
</dbReference>
<feature type="transmembrane region" description="Helical" evidence="14">
    <location>
        <begin position="87"/>
        <end position="109"/>
    </location>
</feature>
<dbReference type="PROSITE" id="PS50113">
    <property type="entry name" value="PAC"/>
    <property type="match status" value="1"/>
</dbReference>
<keyword evidence="6 14" id="KW-0812">Transmembrane</keyword>
<dbReference type="InterPro" id="IPR000014">
    <property type="entry name" value="PAS"/>
</dbReference>
<evidence type="ECO:0000259" key="16">
    <source>
        <dbReference type="PROSITE" id="PS50110"/>
    </source>
</evidence>
<keyword evidence="4" id="KW-1003">Cell membrane</keyword>
<keyword evidence="8" id="KW-0067">ATP-binding</keyword>
<dbReference type="SMART" id="SM00387">
    <property type="entry name" value="HATPase_c"/>
    <property type="match status" value="1"/>
</dbReference>
<evidence type="ECO:0000313" key="21">
    <source>
        <dbReference type="EMBL" id="MFC3702548.1"/>
    </source>
</evidence>
<feature type="domain" description="MHYT" evidence="20">
    <location>
        <begin position="21"/>
        <end position="217"/>
    </location>
</feature>
<dbReference type="InterPro" id="IPR004358">
    <property type="entry name" value="Sig_transdc_His_kin-like_C"/>
</dbReference>
<dbReference type="InterPro" id="IPR001789">
    <property type="entry name" value="Sig_transdc_resp-reg_receiver"/>
</dbReference>
<dbReference type="SMART" id="SM00091">
    <property type="entry name" value="PAS"/>
    <property type="match status" value="2"/>
</dbReference>
<evidence type="ECO:0000256" key="3">
    <source>
        <dbReference type="ARBA" id="ARBA00012438"/>
    </source>
</evidence>
<dbReference type="Gene3D" id="3.30.565.10">
    <property type="entry name" value="Histidine kinase-like ATPase, C-terminal domain"/>
    <property type="match status" value="1"/>
</dbReference>
<feature type="domain" description="Response regulatory" evidence="16">
    <location>
        <begin position="772"/>
        <end position="891"/>
    </location>
</feature>
<proteinExistence type="predicted"/>
<dbReference type="InterPro" id="IPR036097">
    <property type="entry name" value="HisK_dim/P_sf"/>
</dbReference>
<evidence type="ECO:0000259" key="15">
    <source>
        <dbReference type="PROSITE" id="PS50109"/>
    </source>
</evidence>
<comment type="subcellular location">
    <subcellularLocation>
        <location evidence="2">Cell membrane</location>
        <topology evidence="2">Multi-pass membrane protein</topology>
    </subcellularLocation>
</comment>
<dbReference type="CDD" id="cd00130">
    <property type="entry name" value="PAS"/>
    <property type="match status" value="2"/>
</dbReference>
<feature type="domain" description="HPt" evidence="19">
    <location>
        <begin position="928"/>
        <end position="1021"/>
    </location>
</feature>
<evidence type="ECO:0000256" key="5">
    <source>
        <dbReference type="ARBA" id="ARBA00022553"/>
    </source>
</evidence>
<dbReference type="Gene3D" id="3.30.450.20">
    <property type="entry name" value="PAS domain"/>
    <property type="match status" value="2"/>
</dbReference>
<feature type="transmembrane region" description="Helical" evidence="14">
    <location>
        <begin position="57"/>
        <end position="81"/>
    </location>
</feature>
<dbReference type="InterPro" id="IPR036890">
    <property type="entry name" value="HATPase_C_sf"/>
</dbReference>
<keyword evidence="22" id="KW-1185">Reference proteome</keyword>
<dbReference type="PROSITE" id="PS50924">
    <property type="entry name" value="MHYT"/>
    <property type="match status" value="1"/>
</dbReference>
<evidence type="ECO:0000256" key="7">
    <source>
        <dbReference type="ARBA" id="ARBA00022741"/>
    </source>
</evidence>
<dbReference type="PRINTS" id="PR00344">
    <property type="entry name" value="BCTRLSENSOR"/>
</dbReference>
<dbReference type="Pfam" id="PF03707">
    <property type="entry name" value="MHYT"/>
    <property type="match status" value="3"/>
</dbReference>
<dbReference type="Pfam" id="PF00072">
    <property type="entry name" value="Response_reg"/>
    <property type="match status" value="1"/>
</dbReference>
<feature type="domain" description="PAS" evidence="17">
    <location>
        <begin position="269"/>
        <end position="314"/>
    </location>
</feature>
<dbReference type="EC" id="2.7.13.3" evidence="3"/>
<dbReference type="Pfam" id="PF01627">
    <property type="entry name" value="Hpt"/>
    <property type="match status" value="1"/>
</dbReference>
<feature type="transmembrane region" description="Helical" evidence="14">
    <location>
        <begin position="121"/>
        <end position="140"/>
    </location>
</feature>
<evidence type="ECO:0000259" key="19">
    <source>
        <dbReference type="PROSITE" id="PS50894"/>
    </source>
</evidence>
<keyword evidence="11 14" id="KW-0472">Membrane</keyword>
<protein>
    <recommendedName>
        <fullName evidence="3">histidine kinase</fullName>
        <ecNumber evidence="3">2.7.13.3</ecNumber>
    </recommendedName>
</protein>
<dbReference type="NCBIfam" id="TIGR00229">
    <property type="entry name" value="sensory_box"/>
    <property type="match status" value="2"/>
</dbReference>
<evidence type="ECO:0000259" key="17">
    <source>
        <dbReference type="PROSITE" id="PS50112"/>
    </source>
</evidence>
<dbReference type="Pfam" id="PF08447">
    <property type="entry name" value="PAS_3"/>
    <property type="match status" value="1"/>
</dbReference>
<evidence type="ECO:0000256" key="14">
    <source>
        <dbReference type="PROSITE-ProRule" id="PRU00244"/>
    </source>
</evidence>
<dbReference type="SUPFAM" id="SSF47226">
    <property type="entry name" value="Histidine-containing phosphotransfer domain, HPT domain"/>
    <property type="match status" value="1"/>
</dbReference>
<dbReference type="InterPro" id="IPR036641">
    <property type="entry name" value="HPT_dom_sf"/>
</dbReference>
<comment type="caution">
    <text evidence="21">The sequence shown here is derived from an EMBL/GenBank/DDBJ whole genome shotgun (WGS) entry which is preliminary data.</text>
</comment>
<evidence type="ECO:0000256" key="2">
    <source>
        <dbReference type="ARBA" id="ARBA00004651"/>
    </source>
</evidence>
<dbReference type="InterPro" id="IPR005467">
    <property type="entry name" value="His_kinase_dom"/>
</dbReference>
<feature type="domain" description="PAC" evidence="18">
    <location>
        <begin position="465"/>
        <end position="517"/>
    </location>
</feature>
<organism evidence="21 22">
    <name type="scientific">Reinekea marina</name>
    <dbReference type="NCBI Taxonomy" id="1310421"/>
    <lineage>
        <taxon>Bacteria</taxon>
        <taxon>Pseudomonadati</taxon>
        <taxon>Pseudomonadota</taxon>
        <taxon>Gammaproteobacteria</taxon>
        <taxon>Oceanospirillales</taxon>
        <taxon>Saccharospirillaceae</taxon>
        <taxon>Reinekea</taxon>
    </lineage>
</organism>
<evidence type="ECO:0000256" key="9">
    <source>
        <dbReference type="ARBA" id="ARBA00022989"/>
    </source>
</evidence>
<dbReference type="SMART" id="SM00388">
    <property type="entry name" value="HisKA"/>
    <property type="match status" value="1"/>
</dbReference>
<evidence type="ECO:0000256" key="12">
    <source>
        <dbReference type="PROSITE-ProRule" id="PRU00110"/>
    </source>
</evidence>
<dbReference type="PANTHER" id="PTHR45339:SF1">
    <property type="entry name" value="HYBRID SIGNAL TRANSDUCTION HISTIDINE KINASE J"/>
    <property type="match status" value="1"/>
</dbReference>
<dbReference type="SUPFAM" id="SSF47384">
    <property type="entry name" value="Homodimeric domain of signal transducing histidine kinase"/>
    <property type="match status" value="1"/>
</dbReference>
<dbReference type="PROSITE" id="PS50112">
    <property type="entry name" value="PAS"/>
    <property type="match status" value="2"/>
</dbReference>
<dbReference type="SUPFAM" id="SSF55874">
    <property type="entry name" value="ATPase domain of HSP90 chaperone/DNA topoisomerase II/histidine kinase"/>
    <property type="match status" value="1"/>
</dbReference>
<evidence type="ECO:0000259" key="18">
    <source>
        <dbReference type="PROSITE" id="PS50113"/>
    </source>
</evidence>
<dbReference type="Gene3D" id="3.40.50.2300">
    <property type="match status" value="1"/>
</dbReference>
<dbReference type="PROSITE" id="PS50894">
    <property type="entry name" value="HPT"/>
    <property type="match status" value="1"/>
</dbReference>
<dbReference type="Pfam" id="PF02518">
    <property type="entry name" value="HATPase_c"/>
    <property type="match status" value="1"/>
</dbReference>
<accession>A0ABV7WTB4</accession>
<dbReference type="PROSITE" id="PS50109">
    <property type="entry name" value="HIS_KIN"/>
    <property type="match status" value="1"/>
</dbReference>
<keyword evidence="9 14" id="KW-1133">Transmembrane helix</keyword>
<dbReference type="InterPro" id="IPR035965">
    <property type="entry name" value="PAS-like_dom_sf"/>
</dbReference>
<evidence type="ECO:0000256" key="1">
    <source>
        <dbReference type="ARBA" id="ARBA00000085"/>
    </source>
</evidence>
<sequence>MQWFLELFQYSEQSLFSVTEYSSWLVLLSVSIAVFASYMGFQVAGQASTTVGVRKHVFLIVGSVALAGGVWSMHFIGMLALQICTVVTYRLDITALSIIPAIVASWIALNQLTHKNITTQQLIVCGVLVGAGIGAMHYIGMAAMEMAAFLRYNLAVFLISILVAVALAILSLWVRYGLDSHGSVSLTPNFKILISSLVMGAAISSMHYTGMAAARFVLPPGMDPSIQSGEISLVLASIITAITILMIILVLGANLIFRYRDKSDAALRNEKRLIATMDTAIDGIITIDQFSIIISVNKAVTTILGWQENELIGRPLDALNIEKSLLGKVNNSSLGYTIDEDTEVSDVFGERIPIRFRLGKVDLSDANLSVLFISDLREYHRMKAEIKRNESQIQAILSNIPGITFRAIYDPTWPILFVNDQVENILGYPKEDFMLPNPTRSINDFLHPEDVGVFERTDLLNPNGYQIEYRIIDRKGKIKWLLGYGQATQVEGIESACLDGFLMDISDRKEMESELVQAKETAEKAAESRANFLANMSHEIRTPMNSVIGFSELLLLDQVTDEQRRQLKTINQSAKSLLHILNDILDSAKLDKGKFELEYRDFSLVEEIDTVVSTFWLQAQQKGLEINLNLPKKLKDQFNGAPDRIRQVLTNLIGNSIKFTQQGSISIDVSQSEKGCTTFSISDTGIGMTSDQLENIFEPFSQADESMNRRFGGTGLGTTISKQLVELMGGKISAKSEAGVGSTFSFTIPLKPAQQVTLQASSKANTELPELSILIVDDIEQNLDLLTRLLQKDGHFIQCARNGQEALEVLEKSSVDVALIDIQMPIMDGLTASKIRRKYEQDNNLDSTPLIALTASVLAEDRLSAERAGMNGFANKPVDMQQLNREIARVLNGEMLEHIEPDSPLTETDPSTASKIVDVEKGVSLWGSKTNLYNEVKRFVDNLTPELASFKQLATEQNFSSLAAIGHKFKGGASNVAIVKLAAAFDSLEASSSATDMPATLEAIDTIFIELEALKACMQSRKSMQEGELSESTNTGSNDHSLESLVHIAAELKELTDNNEINDDLLNQLEKLQSYSPVLINEIIESCNNFEFELASEKINELREAVGV</sequence>
<dbReference type="Gene3D" id="1.10.287.130">
    <property type="match status" value="1"/>
</dbReference>
<evidence type="ECO:0000256" key="13">
    <source>
        <dbReference type="PROSITE-ProRule" id="PRU00169"/>
    </source>
</evidence>
<comment type="catalytic activity">
    <reaction evidence="1">
        <text>ATP + protein L-histidine = ADP + protein N-phospho-L-histidine.</text>
        <dbReference type="EC" id="2.7.13.3"/>
    </reaction>
</comment>
<evidence type="ECO:0000313" key="22">
    <source>
        <dbReference type="Proteomes" id="UP001595710"/>
    </source>
</evidence>
<gene>
    <name evidence="21" type="ORF">ACFOND_12950</name>
</gene>
<dbReference type="SUPFAM" id="SSF52172">
    <property type="entry name" value="CheY-like"/>
    <property type="match status" value="1"/>
</dbReference>
<dbReference type="InterPro" id="IPR011006">
    <property type="entry name" value="CheY-like_superfamily"/>
</dbReference>
<dbReference type="PROSITE" id="PS50110">
    <property type="entry name" value="RESPONSE_REGULATORY"/>
    <property type="match status" value="1"/>
</dbReference>
<dbReference type="Gene3D" id="1.20.120.160">
    <property type="entry name" value="HPT domain"/>
    <property type="match status" value="1"/>
</dbReference>
<keyword evidence="7" id="KW-0547">Nucleotide-binding</keyword>
<dbReference type="InterPro" id="IPR008207">
    <property type="entry name" value="Sig_transdc_His_kin_Hpt_dom"/>
</dbReference>
<feature type="modified residue" description="4-aspartylphosphate" evidence="13">
    <location>
        <position position="821"/>
    </location>
</feature>
<evidence type="ECO:0000256" key="11">
    <source>
        <dbReference type="ARBA" id="ARBA00023136"/>
    </source>
</evidence>
<dbReference type="InterPro" id="IPR003594">
    <property type="entry name" value="HATPase_dom"/>
</dbReference>